<dbReference type="InterPro" id="IPR024790">
    <property type="entry name" value="APC4_long_dom"/>
</dbReference>
<evidence type="ECO:0000259" key="7">
    <source>
        <dbReference type="Pfam" id="PF12896"/>
    </source>
</evidence>
<reference evidence="8" key="1">
    <citation type="submission" date="2024-02" db="EMBL/GenBank/DDBJ databases">
        <authorList>
            <consortium name="ELIXIR-Norway"/>
            <consortium name="Elixir Norway"/>
        </authorList>
    </citation>
    <scope>NUCLEOTIDE SEQUENCE</scope>
</reference>
<dbReference type="InterPro" id="IPR015943">
    <property type="entry name" value="WD40/YVTN_repeat-like_dom_sf"/>
</dbReference>
<dbReference type="SUPFAM" id="SSF117289">
    <property type="entry name" value="Nucleoporin domain"/>
    <property type="match status" value="1"/>
</dbReference>
<evidence type="ECO:0000256" key="2">
    <source>
        <dbReference type="ARBA" id="ARBA00022618"/>
    </source>
</evidence>
<dbReference type="PANTHER" id="PTHR13260:SF0">
    <property type="entry name" value="ANAPHASE-PROMOTING COMPLEX SUBUNIT 4"/>
    <property type="match status" value="1"/>
</dbReference>
<dbReference type="EMBL" id="OZ019898">
    <property type="protein sequence ID" value="CAK9229856.1"/>
    <property type="molecule type" value="Genomic_DNA"/>
</dbReference>
<organism evidence="8 9">
    <name type="scientific">Sphagnum troendelagicum</name>
    <dbReference type="NCBI Taxonomy" id="128251"/>
    <lineage>
        <taxon>Eukaryota</taxon>
        <taxon>Viridiplantae</taxon>
        <taxon>Streptophyta</taxon>
        <taxon>Embryophyta</taxon>
        <taxon>Bryophyta</taxon>
        <taxon>Sphagnophytina</taxon>
        <taxon>Sphagnopsida</taxon>
        <taxon>Sphagnales</taxon>
        <taxon>Sphagnaceae</taxon>
        <taxon>Sphagnum</taxon>
    </lineage>
</organism>
<dbReference type="InterPro" id="IPR024789">
    <property type="entry name" value="APC4"/>
</dbReference>
<keyword evidence="9" id="KW-1185">Reference proteome</keyword>
<keyword evidence="2" id="KW-0132">Cell division</keyword>
<gene>
    <name evidence="8" type="ORF">CSSPTR1EN2_LOCUS19942</name>
</gene>
<proteinExistence type="predicted"/>
<name>A0ABP0UTP9_9BRYO</name>
<dbReference type="Gene3D" id="2.130.10.10">
    <property type="entry name" value="YVTN repeat-like/Quinoprotein amine dehydrogenase"/>
    <property type="match status" value="1"/>
</dbReference>
<evidence type="ECO:0000256" key="1">
    <source>
        <dbReference type="ARBA" id="ARBA00016067"/>
    </source>
</evidence>
<keyword evidence="3" id="KW-0498">Mitosis</keyword>
<evidence type="ECO:0000313" key="9">
    <source>
        <dbReference type="Proteomes" id="UP001497512"/>
    </source>
</evidence>
<dbReference type="SMART" id="SM00320">
    <property type="entry name" value="WD40"/>
    <property type="match status" value="3"/>
</dbReference>
<sequence length="796" mass="87955">MAEAEDDGGGGADGDVLSFTLHLDKSVSCAVKIAAWNPEKDLLAMVTHDHQLLVHRFNWQRLWAVSPDQRVTAICWRPDGKALAVGHHDGSIAIRDVENGDVLRQTATHNATVECLYWTEEGHRLSGQLDDVFCYEDRTPRFFPSPPRAPPMPGTAPTFDMSGVLGPGAEDQGSANKKTILLAVQQRLYVLCSGDKDGTICLSAFGVFPIGKLDIRERAISCMRSSSKSEMNSVYRLLNASALQVFLSNNLRNMTVICSGTLAMEGSPMVVGAAKRSPGLYAISVDTTLLGDRRKELRQVALQASSVVELLDVVQATLNVMHKQWHEAISVFEEKFQPLSVLLMEHGTQIKPRDELLNLLACGSASPGLHQFLASLGEAGLKRLAKSIDTAGRELLGLIAQHLQPAAEMIAFRIGELQGLSRWRARVHRVGLHETLMEHAMEHAGMLLVQVECLLRTISDTAGEFRLFFVWLTKSLRQLSNDVVPSSNQLPVINSVKVAAFLRSHFEKDPISPHLAPLSDIFIPDVNLGKDRMMEELMLMGGFTDWKCLHRTFFQQIAELQISCEEAFALPVKEISPNLRVQGMLPLCPLPHLLQPLAHIPLSLTYFEENVGPSTKEASPVEDYICLNITDEQNSTHQSVVVVLRRLSACHEPSKRDMETPEVIALQIDQSLHCIDLALYKERQLVLLVRKEAKESGKLPQTYLMLLHLEDLGFMPFLQTISTLQHQSLLHVCSALGAVLPIGLKDGKVRAVSLPDAVPPLAVSASRGLACIFGGERRVLLYDLEEDEEGKDDEII</sequence>
<protein>
    <recommendedName>
        <fullName evidence="1">Anaphase-promoting complex subunit 4</fullName>
    </recommendedName>
</protein>
<dbReference type="InterPro" id="IPR001680">
    <property type="entry name" value="WD40_rpt"/>
</dbReference>
<keyword evidence="5" id="KW-0131">Cell cycle</keyword>
<evidence type="ECO:0000256" key="4">
    <source>
        <dbReference type="ARBA" id="ARBA00022786"/>
    </source>
</evidence>
<feature type="domain" description="Anaphase-promoting complex subunit 4 long" evidence="7">
    <location>
        <begin position="283"/>
        <end position="481"/>
    </location>
</feature>
<dbReference type="PANTHER" id="PTHR13260">
    <property type="entry name" value="ANAPHASE PROMOTING COMPLEX SUBUNIT 4 APC4"/>
    <property type="match status" value="1"/>
</dbReference>
<feature type="domain" description="Anaphase-promoting complex subunit 4-like WD40" evidence="6">
    <location>
        <begin position="35"/>
        <end position="120"/>
    </location>
</feature>
<evidence type="ECO:0000259" key="6">
    <source>
        <dbReference type="Pfam" id="PF12894"/>
    </source>
</evidence>
<dbReference type="InterPro" id="IPR024977">
    <property type="entry name" value="Apc4-like_WD40_dom"/>
</dbReference>
<evidence type="ECO:0000256" key="3">
    <source>
        <dbReference type="ARBA" id="ARBA00022776"/>
    </source>
</evidence>
<accession>A0ABP0UTP9</accession>
<keyword evidence="4" id="KW-0833">Ubl conjugation pathway</keyword>
<dbReference type="Pfam" id="PF12896">
    <property type="entry name" value="ANAPC4"/>
    <property type="match status" value="1"/>
</dbReference>
<dbReference type="Pfam" id="PF12894">
    <property type="entry name" value="ANAPC4_WD40"/>
    <property type="match status" value="1"/>
</dbReference>
<evidence type="ECO:0000313" key="8">
    <source>
        <dbReference type="EMBL" id="CAK9229856.1"/>
    </source>
</evidence>
<evidence type="ECO:0000256" key="5">
    <source>
        <dbReference type="ARBA" id="ARBA00023306"/>
    </source>
</evidence>
<dbReference type="Proteomes" id="UP001497512">
    <property type="component" value="Chromosome 6"/>
</dbReference>